<evidence type="ECO:0000313" key="1">
    <source>
        <dbReference type="EMBL" id="CAJ2661908.1"/>
    </source>
</evidence>
<comment type="caution">
    <text evidence="1">The sequence shown here is derived from an EMBL/GenBank/DDBJ whole genome shotgun (WGS) entry which is preliminary data.</text>
</comment>
<accession>A0ACB0L0X4</accession>
<keyword evidence="2" id="KW-1185">Reference proteome</keyword>
<reference evidence="1" key="1">
    <citation type="submission" date="2023-10" db="EMBL/GenBank/DDBJ databases">
        <authorList>
            <person name="Rodriguez Cubillos JULIANA M."/>
            <person name="De Vega J."/>
        </authorList>
    </citation>
    <scope>NUCLEOTIDE SEQUENCE</scope>
</reference>
<gene>
    <name evidence="1" type="ORF">MILVUS5_LOCUS27545</name>
</gene>
<sequence length="366" mass="41458">MRDEEYGWQEVRRRRNDRRSNHAILPDVAMAFKSRREDNAKYKTYFFSNFPENHGAQAMLNIFRKYGKVVKVVIPAKRDKGGRRFGFARGETSNAEEIIMETANILNLDENSNIRPVIFNEDYREDFQERVGLDRQSDADPTGLDTTADRGKGGLDNNNQVRKGLGRNFKSNGAFKDNNEGNVNTKGDVISFINRPKHGGPTRDQSTNRSMSGNFLDNTNSSEGNSDSSRTISNPLTQKMETGRPIQRSFQPPLAKKQLKDVVTKEACNRNLLGRHKAVNNKSDSTSSAGSIIGCSSLKSIEIKNCNKQHQNRNEEEVTNKVWKGVVSLGVEGDDIDSIYKRRITVNERKDIEAKNMREHKKQVKS</sequence>
<dbReference type="EMBL" id="CASHSV030000409">
    <property type="protein sequence ID" value="CAJ2661908.1"/>
    <property type="molecule type" value="Genomic_DNA"/>
</dbReference>
<organism evidence="1 2">
    <name type="scientific">Trifolium pratense</name>
    <name type="common">Red clover</name>
    <dbReference type="NCBI Taxonomy" id="57577"/>
    <lineage>
        <taxon>Eukaryota</taxon>
        <taxon>Viridiplantae</taxon>
        <taxon>Streptophyta</taxon>
        <taxon>Embryophyta</taxon>
        <taxon>Tracheophyta</taxon>
        <taxon>Spermatophyta</taxon>
        <taxon>Magnoliopsida</taxon>
        <taxon>eudicotyledons</taxon>
        <taxon>Gunneridae</taxon>
        <taxon>Pentapetalae</taxon>
        <taxon>rosids</taxon>
        <taxon>fabids</taxon>
        <taxon>Fabales</taxon>
        <taxon>Fabaceae</taxon>
        <taxon>Papilionoideae</taxon>
        <taxon>50 kb inversion clade</taxon>
        <taxon>NPAAA clade</taxon>
        <taxon>Hologalegina</taxon>
        <taxon>IRL clade</taxon>
        <taxon>Trifolieae</taxon>
        <taxon>Trifolium</taxon>
    </lineage>
</organism>
<dbReference type="Proteomes" id="UP001177021">
    <property type="component" value="Unassembled WGS sequence"/>
</dbReference>
<evidence type="ECO:0000313" key="2">
    <source>
        <dbReference type="Proteomes" id="UP001177021"/>
    </source>
</evidence>
<proteinExistence type="predicted"/>
<protein>
    <submittedName>
        <fullName evidence="1">Uncharacterized protein</fullName>
    </submittedName>
</protein>
<name>A0ACB0L0X4_TRIPR</name>